<dbReference type="EMBL" id="JADOFV010000005">
    <property type="protein sequence ID" value="MBF7127973.1"/>
    <property type="molecule type" value="Genomic_DNA"/>
</dbReference>
<dbReference type="InterPro" id="IPR036237">
    <property type="entry name" value="Xyl_isomerase-like_sf"/>
</dbReference>
<dbReference type="SUPFAM" id="SSF51658">
    <property type="entry name" value="Xylose isomerase-like"/>
    <property type="match status" value="1"/>
</dbReference>
<name>A0A6L5A0X7_PEDPE</name>
<evidence type="ECO:0000313" key="2">
    <source>
        <dbReference type="EMBL" id="MBF7127973.1"/>
    </source>
</evidence>
<comment type="caution">
    <text evidence="2">The sequence shown here is derived from an EMBL/GenBank/DDBJ whole genome shotgun (WGS) entry which is preliminary data.</text>
</comment>
<keyword evidence="3" id="KW-1185">Reference proteome</keyword>
<reference evidence="1 3" key="1">
    <citation type="submission" date="2019-10" db="EMBL/GenBank/DDBJ databases">
        <authorList>
            <person name="Irmler S."/>
            <person name="Berthoud H."/>
            <person name="Roetschi A."/>
            <person name="Arias E."/>
            <person name="Shani N."/>
            <person name="Wuethrich D."/>
            <person name="Bruggmann R."/>
        </authorList>
    </citation>
    <scope>NUCLEOTIDE SEQUENCE [LARGE SCALE GENOMIC DNA]</scope>
    <source>
        <strain evidence="1 3">FAM13073</strain>
    </source>
</reference>
<dbReference type="Gene3D" id="3.20.20.150">
    <property type="entry name" value="Divalent-metal-dependent TIM barrel enzymes"/>
    <property type="match status" value="1"/>
</dbReference>
<dbReference type="Proteomes" id="UP000743107">
    <property type="component" value="Unassembled WGS sequence"/>
</dbReference>
<protein>
    <submittedName>
        <fullName evidence="2">TIM barrel protein</fullName>
    </submittedName>
</protein>
<accession>A0A6L5A0X7</accession>
<evidence type="ECO:0000313" key="3">
    <source>
        <dbReference type="Proteomes" id="UP000472573"/>
    </source>
</evidence>
<reference evidence="1" key="2">
    <citation type="submission" date="2019-12" db="EMBL/GenBank/DDBJ databases">
        <title>SpeciesPrimer: A bioinformatics pipeline dedicated to the design of qPCR primers for the quantification of bacterial species.</title>
        <authorList>
            <person name="Dreier M."/>
            <person name="Berthoud H."/>
            <person name="Shani N."/>
            <person name="Wechsler D."/>
            <person name="Junier P."/>
        </authorList>
    </citation>
    <scope>NUCLEOTIDE SEQUENCE</scope>
    <source>
        <strain evidence="1">FAM13073</strain>
    </source>
</reference>
<dbReference type="RefSeq" id="WP_060743820.1">
    <property type="nucleotide sequence ID" value="NZ_BEWQ01000009.1"/>
</dbReference>
<dbReference type="Proteomes" id="UP000472573">
    <property type="component" value="Unassembled WGS sequence"/>
</dbReference>
<dbReference type="EMBL" id="WENB01000005">
    <property type="protein sequence ID" value="KAF0412614.1"/>
    <property type="molecule type" value="Genomic_DNA"/>
</dbReference>
<sequence>MQVSINTAVFLNQIQQGASQYQCLKQLVGEPLANVEVRGELFQGDTREVELDKIDQLCQKQSWDFYFSIPEELFTNGKLNQTIFDYLKLSERHHIRGLKISLGSFENLDENSLMKLRTALRDSEVKVTVENQPNINGTINVFKNNLITLLNKVPELGYTFDSGNWYWVNERPEEAFLALKKYITVFHLKDIREKATVMLDDGDTAWKSLVKNLDRTIPIFLEYDIVPDQLELEMKKVNDEIN</sequence>
<evidence type="ECO:0000313" key="4">
    <source>
        <dbReference type="Proteomes" id="UP000743107"/>
    </source>
</evidence>
<gene>
    <name evidence="1" type="ORF">GBO79_08615</name>
    <name evidence="2" type="ORF">ITQ97_09205</name>
</gene>
<reference evidence="3" key="3">
    <citation type="submission" date="2020-03" db="EMBL/GenBank/DDBJ databases">
        <title>SpeciesPrimer: A bioinformatics pipeline dedicated to the design of qPCR primers for the quantification of bacterial species.</title>
        <authorList>
            <person name="Dreier M."/>
            <person name="Berthoud H."/>
            <person name="Shani N."/>
            <person name="Wechsler D."/>
            <person name="Junier P."/>
        </authorList>
    </citation>
    <scope>NUCLEOTIDE SEQUENCE [LARGE SCALE GENOMIC DNA]</scope>
    <source>
        <strain evidence="3">FAM13073</strain>
    </source>
</reference>
<dbReference type="AlphaFoldDB" id="A0A6L5A0X7"/>
<organism evidence="2 4">
    <name type="scientific">Pediococcus pentosaceus</name>
    <dbReference type="NCBI Taxonomy" id="1255"/>
    <lineage>
        <taxon>Bacteria</taxon>
        <taxon>Bacillati</taxon>
        <taxon>Bacillota</taxon>
        <taxon>Bacilli</taxon>
        <taxon>Lactobacillales</taxon>
        <taxon>Lactobacillaceae</taxon>
        <taxon>Pediococcus</taxon>
    </lineage>
</organism>
<evidence type="ECO:0000313" key="1">
    <source>
        <dbReference type="EMBL" id="KAF0412614.1"/>
    </source>
</evidence>
<reference evidence="2" key="4">
    <citation type="submission" date="2020-11" db="EMBL/GenBank/DDBJ databases">
        <title>Antibiotic susceptibility profiles of Pediococcus pentosaceus from various origins and their implications for the safety assessment of strains with food-technology applications.</title>
        <authorList>
            <person name="Shani N."/>
            <person name="Oberhaensli S."/>
            <person name="Arias E."/>
        </authorList>
    </citation>
    <scope>NUCLEOTIDE SEQUENCE</scope>
    <source>
        <strain evidence="2">FAM 19164</strain>
    </source>
</reference>
<proteinExistence type="predicted"/>